<dbReference type="GO" id="GO:0015031">
    <property type="term" value="P:protein transport"/>
    <property type="evidence" value="ECO:0007669"/>
    <property type="project" value="UniProtKB-KW"/>
</dbReference>
<dbReference type="InterPro" id="IPR003400">
    <property type="entry name" value="ExbD"/>
</dbReference>
<keyword evidence="10" id="KW-1185">Reference proteome</keyword>
<evidence type="ECO:0000256" key="2">
    <source>
        <dbReference type="ARBA" id="ARBA00005811"/>
    </source>
</evidence>
<reference evidence="9" key="1">
    <citation type="submission" date="2020-10" db="EMBL/GenBank/DDBJ databases">
        <title>Genome sequence of the unusual species of purple photosynthetic bacteria, Phaeovibrio sulfidiphilus DSM 23193, type strain.</title>
        <authorList>
            <person name="Kyndt J.A."/>
            <person name="Meyer T.E."/>
        </authorList>
    </citation>
    <scope>NUCLEOTIDE SEQUENCE</scope>
    <source>
        <strain evidence="9">DSM 23193</strain>
    </source>
</reference>
<keyword evidence="5 8" id="KW-1133">Transmembrane helix</keyword>
<name>A0A8J6YLC6_9PROT</name>
<evidence type="ECO:0000256" key="6">
    <source>
        <dbReference type="ARBA" id="ARBA00023136"/>
    </source>
</evidence>
<gene>
    <name evidence="9" type="ORF">IHV25_02465</name>
</gene>
<evidence type="ECO:0000256" key="5">
    <source>
        <dbReference type="ARBA" id="ARBA00022989"/>
    </source>
</evidence>
<dbReference type="GO" id="GO:0005886">
    <property type="term" value="C:plasma membrane"/>
    <property type="evidence" value="ECO:0007669"/>
    <property type="project" value="UniProtKB-SubCell"/>
</dbReference>
<organism evidence="9 10">
    <name type="scientific">Phaeovibrio sulfidiphilus</name>
    <dbReference type="NCBI Taxonomy" id="1220600"/>
    <lineage>
        <taxon>Bacteria</taxon>
        <taxon>Pseudomonadati</taxon>
        <taxon>Pseudomonadota</taxon>
        <taxon>Alphaproteobacteria</taxon>
        <taxon>Rhodospirillales</taxon>
        <taxon>Rhodospirillaceae</taxon>
        <taxon>Phaeovibrio</taxon>
    </lineage>
</organism>
<comment type="subcellular location">
    <subcellularLocation>
        <location evidence="1">Cell membrane</location>
        <topology evidence="1">Single-pass membrane protein</topology>
    </subcellularLocation>
    <subcellularLocation>
        <location evidence="7">Cell membrane</location>
        <topology evidence="7">Single-pass type II membrane protein</topology>
    </subcellularLocation>
</comment>
<dbReference type="GO" id="GO:0022857">
    <property type="term" value="F:transmembrane transporter activity"/>
    <property type="evidence" value="ECO:0007669"/>
    <property type="project" value="InterPro"/>
</dbReference>
<dbReference type="RefSeq" id="WP_192533370.1">
    <property type="nucleotide sequence ID" value="NZ_JACZHT010000001.1"/>
</dbReference>
<evidence type="ECO:0000313" key="9">
    <source>
        <dbReference type="EMBL" id="MBE1236515.1"/>
    </source>
</evidence>
<comment type="similarity">
    <text evidence="2 7">Belongs to the ExbD/TolR family.</text>
</comment>
<evidence type="ECO:0000313" key="10">
    <source>
        <dbReference type="Proteomes" id="UP000631034"/>
    </source>
</evidence>
<keyword evidence="3" id="KW-1003">Cell membrane</keyword>
<dbReference type="EMBL" id="JACZHT010000001">
    <property type="protein sequence ID" value="MBE1236515.1"/>
    <property type="molecule type" value="Genomic_DNA"/>
</dbReference>
<dbReference type="AlphaFoldDB" id="A0A8J6YLC6"/>
<comment type="caution">
    <text evidence="9">The sequence shown here is derived from an EMBL/GenBank/DDBJ whole genome shotgun (WGS) entry which is preliminary data.</text>
</comment>
<keyword evidence="4 7" id="KW-0812">Transmembrane</keyword>
<keyword evidence="6 8" id="KW-0472">Membrane</keyword>
<evidence type="ECO:0000256" key="4">
    <source>
        <dbReference type="ARBA" id="ARBA00022692"/>
    </source>
</evidence>
<dbReference type="PANTHER" id="PTHR30558:SF9">
    <property type="entry name" value="BIOPOLYMER TRANSPORT PROTEIN EXBD"/>
    <property type="match status" value="1"/>
</dbReference>
<proteinExistence type="inferred from homology"/>
<sequence length="143" mass="15122">MALYLSSDAGEPAAGELSEINVVPFIDVMLVLLIIFMVAAPLATVDIKVDLPQVNPVAAPPRDTPPLTLSIRADGALFLQEEPVTLETLGAALETASGGDREERLFIHADQDLPYGQLMGVVERVRGAGFLRVAFVGLESAAP</sequence>
<keyword evidence="7" id="KW-0813">Transport</keyword>
<evidence type="ECO:0000256" key="3">
    <source>
        <dbReference type="ARBA" id="ARBA00022475"/>
    </source>
</evidence>
<feature type="transmembrane region" description="Helical" evidence="8">
    <location>
        <begin position="20"/>
        <end position="43"/>
    </location>
</feature>
<dbReference type="Proteomes" id="UP000631034">
    <property type="component" value="Unassembled WGS sequence"/>
</dbReference>
<dbReference type="Pfam" id="PF02472">
    <property type="entry name" value="ExbD"/>
    <property type="match status" value="1"/>
</dbReference>
<evidence type="ECO:0000256" key="8">
    <source>
        <dbReference type="SAM" id="Phobius"/>
    </source>
</evidence>
<evidence type="ECO:0000256" key="7">
    <source>
        <dbReference type="RuleBase" id="RU003879"/>
    </source>
</evidence>
<dbReference type="Gene3D" id="3.30.420.270">
    <property type="match status" value="1"/>
</dbReference>
<evidence type="ECO:0000256" key="1">
    <source>
        <dbReference type="ARBA" id="ARBA00004162"/>
    </source>
</evidence>
<dbReference type="PANTHER" id="PTHR30558">
    <property type="entry name" value="EXBD MEMBRANE COMPONENT OF PMF-DRIVEN MACROMOLECULE IMPORT SYSTEM"/>
    <property type="match status" value="1"/>
</dbReference>
<protein>
    <submittedName>
        <fullName evidence="9">Biopolymer transporter ExbD</fullName>
    </submittedName>
</protein>
<accession>A0A8J6YLC6</accession>
<keyword evidence="7" id="KW-0653">Protein transport</keyword>